<dbReference type="AlphaFoldDB" id="A0A2B0T6K5"/>
<accession>A0A2B0T6K5</accession>
<gene>
    <name evidence="1" type="ORF">COK86_27740</name>
</gene>
<evidence type="ECO:0000313" key="1">
    <source>
        <dbReference type="EMBL" id="PFU37759.1"/>
    </source>
</evidence>
<reference evidence="1 2" key="1">
    <citation type="submission" date="2017-09" db="EMBL/GenBank/DDBJ databases">
        <title>Large-scale bioinformatics analysis of Bacillus genomes uncovers conserved roles of natural products in bacterial physiology.</title>
        <authorList>
            <consortium name="Agbiome Team Llc"/>
            <person name="Bleich R.M."/>
            <person name="Grubbs K.J."/>
            <person name="Santa Maria K.C."/>
            <person name="Allen S.E."/>
            <person name="Farag S."/>
            <person name="Shank E.A."/>
            <person name="Bowers A."/>
        </authorList>
    </citation>
    <scope>NUCLEOTIDE SEQUENCE [LARGE SCALE GENOMIC DNA]</scope>
    <source>
        <strain evidence="1 2">AFS061806</strain>
    </source>
</reference>
<sequence>MKIYHIHTSEPYELIGKEQILLSEEEAKKNYEALKSLNDEYCNGRLKIHLDVLEVVKVNELL</sequence>
<name>A0A2B0T6K5_BACCE</name>
<organism evidence="1 2">
    <name type="scientific">Bacillus cereus</name>
    <dbReference type="NCBI Taxonomy" id="1396"/>
    <lineage>
        <taxon>Bacteria</taxon>
        <taxon>Bacillati</taxon>
        <taxon>Bacillota</taxon>
        <taxon>Bacilli</taxon>
        <taxon>Bacillales</taxon>
        <taxon>Bacillaceae</taxon>
        <taxon>Bacillus</taxon>
        <taxon>Bacillus cereus group</taxon>
    </lineage>
</organism>
<protein>
    <submittedName>
        <fullName evidence="1">Uncharacterized protein</fullName>
    </submittedName>
</protein>
<proteinExistence type="predicted"/>
<dbReference type="EMBL" id="NVDG01000061">
    <property type="protein sequence ID" value="PFU37759.1"/>
    <property type="molecule type" value="Genomic_DNA"/>
</dbReference>
<dbReference type="Proteomes" id="UP000224076">
    <property type="component" value="Unassembled WGS sequence"/>
</dbReference>
<comment type="caution">
    <text evidence="1">The sequence shown here is derived from an EMBL/GenBank/DDBJ whole genome shotgun (WGS) entry which is preliminary data.</text>
</comment>
<evidence type="ECO:0000313" key="2">
    <source>
        <dbReference type="Proteomes" id="UP000224076"/>
    </source>
</evidence>